<evidence type="ECO:0000313" key="12">
    <source>
        <dbReference type="Proteomes" id="UP000184480"/>
    </source>
</evidence>
<dbReference type="HAMAP" id="MF_00135">
    <property type="entry name" value="PRAI"/>
    <property type="match status" value="1"/>
</dbReference>
<dbReference type="Gene3D" id="3.20.20.70">
    <property type="entry name" value="Aldolase class I"/>
    <property type="match status" value="1"/>
</dbReference>
<dbReference type="InterPro" id="IPR011060">
    <property type="entry name" value="RibuloseP-bd_barrel"/>
</dbReference>
<dbReference type="UniPathway" id="UPA00035">
    <property type="reaction ID" value="UER00042"/>
</dbReference>
<dbReference type="InterPro" id="IPR013785">
    <property type="entry name" value="Aldolase_TIM"/>
</dbReference>
<organism evidence="11 12">
    <name type="scientific">Dysgonomonas macrotermitis</name>
    <dbReference type="NCBI Taxonomy" id="1346286"/>
    <lineage>
        <taxon>Bacteria</taxon>
        <taxon>Pseudomonadati</taxon>
        <taxon>Bacteroidota</taxon>
        <taxon>Bacteroidia</taxon>
        <taxon>Bacteroidales</taxon>
        <taxon>Dysgonomonadaceae</taxon>
        <taxon>Dysgonomonas</taxon>
    </lineage>
</organism>
<comment type="pathway">
    <text evidence="2 9">Amino-acid biosynthesis; L-tryptophan biosynthesis; L-tryptophan from chorismate: step 3/5.</text>
</comment>
<dbReference type="Pfam" id="PF00697">
    <property type="entry name" value="PRAI"/>
    <property type="match status" value="1"/>
</dbReference>
<dbReference type="InterPro" id="IPR044643">
    <property type="entry name" value="TrpF_fam"/>
</dbReference>
<dbReference type="CDD" id="cd00405">
    <property type="entry name" value="PRAI"/>
    <property type="match status" value="1"/>
</dbReference>
<name>A0A1M5AWW7_9BACT</name>
<comment type="catalytic activity">
    <reaction evidence="1 9">
        <text>N-(5-phospho-beta-D-ribosyl)anthranilate = 1-(2-carboxyphenylamino)-1-deoxy-D-ribulose 5-phosphate</text>
        <dbReference type="Rhea" id="RHEA:21540"/>
        <dbReference type="ChEBI" id="CHEBI:18277"/>
        <dbReference type="ChEBI" id="CHEBI:58613"/>
        <dbReference type="EC" id="5.3.1.24"/>
    </reaction>
</comment>
<evidence type="ECO:0000256" key="5">
    <source>
        <dbReference type="ARBA" id="ARBA00022605"/>
    </source>
</evidence>
<dbReference type="PANTHER" id="PTHR42894">
    <property type="entry name" value="N-(5'-PHOSPHORIBOSYL)ANTHRANILATE ISOMERASE"/>
    <property type="match status" value="1"/>
</dbReference>
<evidence type="ECO:0000256" key="7">
    <source>
        <dbReference type="ARBA" id="ARBA00023141"/>
    </source>
</evidence>
<evidence type="ECO:0000256" key="8">
    <source>
        <dbReference type="ARBA" id="ARBA00023235"/>
    </source>
</evidence>
<dbReference type="STRING" id="1346286.SAMN05444362_105182"/>
<protein>
    <recommendedName>
        <fullName evidence="4 9">N-(5'-phosphoribosyl)anthranilate isomerase</fullName>
        <shortName evidence="9">PRAI</shortName>
        <ecNumber evidence="3 9">5.3.1.24</ecNumber>
    </recommendedName>
</protein>
<dbReference type="GO" id="GO:0004640">
    <property type="term" value="F:phosphoribosylanthranilate isomerase activity"/>
    <property type="evidence" value="ECO:0007669"/>
    <property type="project" value="UniProtKB-UniRule"/>
</dbReference>
<sequence length="199" mass="22653">MKYPGNINSLSALPIDYMGLIFYPKSARYAGDLEPVSLANMPDNINRVGVFVNEDIDTIGLLVDKYNLTYIQLHGQESPDFCIQCKERFNVKIIKAFNVSESADLEKTKEYIACCDYFLFDTKTPQHGGSGEKFDWEILKSYQEQIPFFLSGGISDADIDDIKKLSFSNLYALDVNSKFEIEPGLKDIEKLNNFITHFK</sequence>
<evidence type="ECO:0000256" key="4">
    <source>
        <dbReference type="ARBA" id="ARBA00022272"/>
    </source>
</evidence>
<dbReference type="Proteomes" id="UP000184480">
    <property type="component" value="Unassembled WGS sequence"/>
</dbReference>
<evidence type="ECO:0000256" key="1">
    <source>
        <dbReference type="ARBA" id="ARBA00001164"/>
    </source>
</evidence>
<feature type="domain" description="N-(5'phosphoribosyl) anthranilate isomerase (PRAI)" evidence="10">
    <location>
        <begin position="11"/>
        <end position="195"/>
    </location>
</feature>
<comment type="similarity">
    <text evidence="9">Belongs to the TrpF family.</text>
</comment>
<dbReference type="EMBL" id="FQUC01000005">
    <property type="protein sequence ID" value="SHF34709.1"/>
    <property type="molecule type" value="Genomic_DNA"/>
</dbReference>
<evidence type="ECO:0000259" key="10">
    <source>
        <dbReference type="Pfam" id="PF00697"/>
    </source>
</evidence>
<dbReference type="GO" id="GO:0000162">
    <property type="term" value="P:L-tryptophan biosynthetic process"/>
    <property type="evidence" value="ECO:0007669"/>
    <property type="project" value="UniProtKB-UniRule"/>
</dbReference>
<dbReference type="AlphaFoldDB" id="A0A1M5AWW7"/>
<proteinExistence type="inferred from homology"/>
<keyword evidence="7 9" id="KW-0057">Aromatic amino acid biosynthesis</keyword>
<evidence type="ECO:0000256" key="6">
    <source>
        <dbReference type="ARBA" id="ARBA00022822"/>
    </source>
</evidence>
<gene>
    <name evidence="9" type="primary">trpF</name>
    <name evidence="11" type="ORF">SAMN05444362_105182</name>
</gene>
<dbReference type="InterPro" id="IPR001240">
    <property type="entry name" value="PRAI_dom"/>
</dbReference>
<evidence type="ECO:0000313" key="11">
    <source>
        <dbReference type="EMBL" id="SHF34709.1"/>
    </source>
</evidence>
<dbReference type="SUPFAM" id="SSF51366">
    <property type="entry name" value="Ribulose-phoshate binding barrel"/>
    <property type="match status" value="1"/>
</dbReference>
<keyword evidence="6 9" id="KW-0822">Tryptophan biosynthesis</keyword>
<dbReference type="PANTHER" id="PTHR42894:SF1">
    <property type="entry name" value="N-(5'-PHOSPHORIBOSYL)ANTHRANILATE ISOMERASE"/>
    <property type="match status" value="1"/>
</dbReference>
<evidence type="ECO:0000256" key="2">
    <source>
        <dbReference type="ARBA" id="ARBA00004664"/>
    </source>
</evidence>
<keyword evidence="12" id="KW-1185">Reference proteome</keyword>
<keyword evidence="8 9" id="KW-0413">Isomerase</keyword>
<keyword evidence="5 9" id="KW-0028">Amino-acid biosynthesis</keyword>
<evidence type="ECO:0000256" key="9">
    <source>
        <dbReference type="HAMAP-Rule" id="MF_00135"/>
    </source>
</evidence>
<dbReference type="EC" id="5.3.1.24" evidence="3 9"/>
<evidence type="ECO:0000256" key="3">
    <source>
        <dbReference type="ARBA" id="ARBA00012572"/>
    </source>
</evidence>
<accession>A0A1M5AWW7</accession>
<reference evidence="12" key="1">
    <citation type="submission" date="2016-11" db="EMBL/GenBank/DDBJ databases">
        <authorList>
            <person name="Varghese N."/>
            <person name="Submissions S."/>
        </authorList>
    </citation>
    <scope>NUCLEOTIDE SEQUENCE [LARGE SCALE GENOMIC DNA]</scope>
    <source>
        <strain evidence="12">DSM 27370</strain>
    </source>
</reference>